<accession>A0A1Q8RXY2</accession>
<dbReference type="InterPro" id="IPR018943">
    <property type="entry name" value="Oligosaccaryltransferase"/>
</dbReference>
<evidence type="ECO:0000256" key="8">
    <source>
        <dbReference type="ARBA" id="ARBA00023136"/>
    </source>
</evidence>
<keyword evidence="5" id="KW-0256">Endoplasmic reticulum</keyword>
<protein>
    <recommendedName>
        <fullName evidence="3">Dolichyl-diphosphooligosaccharide--protein glycosyltransferase subunit 4</fullName>
    </recommendedName>
</protein>
<keyword evidence="7 9" id="KW-1133">Transmembrane helix</keyword>
<keyword evidence="11" id="KW-1185">Reference proteome</keyword>
<keyword evidence="8 9" id="KW-0472">Membrane</keyword>
<keyword evidence="4 9" id="KW-0812">Transmembrane</keyword>
<evidence type="ECO:0000256" key="6">
    <source>
        <dbReference type="ARBA" id="ARBA00022968"/>
    </source>
</evidence>
<evidence type="ECO:0000256" key="3">
    <source>
        <dbReference type="ARBA" id="ARBA00017662"/>
    </source>
</evidence>
<evidence type="ECO:0000256" key="9">
    <source>
        <dbReference type="SAM" id="Phobius"/>
    </source>
</evidence>
<comment type="similarity">
    <text evidence="2">Belongs to the OST4 family.</text>
</comment>
<feature type="transmembrane region" description="Helical" evidence="9">
    <location>
        <begin position="7"/>
        <end position="28"/>
    </location>
</feature>
<dbReference type="SUPFAM" id="SSF103464">
    <property type="entry name" value="Oligosaccharyltransferase subunit ost4p"/>
    <property type="match status" value="1"/>
</dbReference>
<dbReference type="Proteomes" id="UP000186583">
    <property type="component" value="Unassembled WGS sequence"/>
</dbReference>
<comment type="caution">
    <text evidence="10">The sequence shown here is derived from an EMBL/GenBank/DDBJ whole genome shotgun (WGS) entry which is preliminary data.</text>
</comment>
<comment type="subcellular location">
    <subcellularLocation>
        <location evidence="1">Endoplasmic reticulum membrane</location>
        <topology evidence="1">Single-pass type III membrane protein</topology>
    </subcellularLocation>
</comment>
<dbReference type="OrthoDB" id="2124077at2759"/>
<evidence type="ECO:0000256" key="4">
    <source>
        <dbReference type="ARBA" id="ARBA00022692"/>
    </source>
</evidence>
<sequence length="52" mass="5752">MISDNDLYRLAIFLGSAAMVLIVLYHYVEVNAKEEEQQEKTAPTVKPAKAAA</sequence>
<proteinExistence type="inferred from homology"/>
<dbReference type="InterPro" id="IPR051307">
    <property type="entry name" value="OST4"/>
</dbReference>
<dbReference type="EMBL" id="MPGH01000060">
    <property type="protein sequence ID" value="OLN91952.1"/>
    <property type="molecule type" value="Genomic_DNA"/>
</dbReference>
<dbReference type="AlphaFoldDB" id="A0A1Q8RXY2"/>
<dbReference type="GO" id="GO:0008250">
    <property type="term" value="C:oligosaccharyltransferase complex"/>
    <property type="evidence" value="ECO:0007669"/>
    <property type="project" value="TreeGrafter"/>
</dbReference>
<evidence type="ECO:0000256" key="5">
    <source>
        <dbReference type="ARBA" id="ARBA00022824"/>
    </source>
</evidence>
<evidence type="ECO:0000256" key="7">
    <source>
        <dbReference type="ARBA" id="ARBA00022989"/>
    </source>
</evidence>
<dbReference type="PANTHER" id="PTHR48164">
    <property type="entry name" value="DOLICHYL-DIPHOSPHOOLIGOSACCHARIDE--PROTEIN GLYCOSYLTRANSFERASE SUBUNIT 4"/>
    <property type="match status" value="1"/>
</dbReference>
<dbReference type="PANTHER" id="PTHR48164:SF1">
    <property type="entry name" value="DOLICHYL-DIPHOSPHOOLIGOSACCHARIDE--PROTEIN GLYCOSYLTRANSFERASE SUBUNIT 4"/>
    <property type="match status" value="1"/>
</dbReference>
<evidence type="ECO:0000256" key="1">
    <source>
        <dbReference type="ARBA" id="ARBA00004643"/>
    </source>
</evidence>
<dbReference type="GO" id="GO:0018279">
    <property type="term" value="P:protein N-linked glycosylation via asparagine"/>
    <property type="evidence" value="ECO:0007669"/>
    <property type="project" value="TreeGrafter"/>
</dbReference>
<evidence type="ECO:0000313" key="11">
    <source>
        <dbReference type="Proteomes" id="UP000186583"/>
    </source>
</evidence>
<reference evidence="10 11" key="1">
    <citation type="submission" date="2016-11" db="EMBL/GenBank/DDBJ databases">
        <title>Draft Genome Assembly of Colletotrichum chlorophyti a pathogen of herbaceous plants.</title>
        <authorList>
            <person name="Gan P."/>
            <person name="Narusaka M."/>
            <person name="Tsushima A."/>
            <person name="Narusaka Y."/>
            <person name="Takano Y."/>
            <person name="Shirasu K."/>
        </authorList>
    </citation>
    <scope>NUCLEOTIDE SEQUENCE [LARGE SCALE GENOMIC DNA]</scope>
    <source>
        <strain evidence="10 11">NTL11</strain>
    </source>
</reference>
<dbReference type="InterPro" id="IPR036330">
    <property type="entry name" value="Ost4p_sf"/>
</dbReference>
<organism evidence="10 11">
    <name type="scientific">Colletotrichum chlorophyti</name>
    <dbReference type="NCBI Taxonomy" id="708187"/>
    <lineage>
        <taxon>Eukaryota</taxon>
        <taxon>Fungi</taxon>
        <taxon>Dikarya</taxon>
        <taxon>Ascomycota</taxon>
        <taxon>Pezizomycotina</taxon>
        <taxon>Sordariomycetes</taxon>
        <taxon>Hypocreomycetidae</taxon>
        <taxon>Glomerellales</taxon>
        <taxon>Glomerellaceae</taxon>
        <taxon>Colletotrichum</taxon>
    </lineage>
</organism>
<evidence type="ECO:0000313" key="10">
    <source>
        <dbReference type="EMBL" id="OLN91952.1"/>
    </source>
</evidence>
<keyword evidence="6" id="KW-0735">Signal-anchor</keyword>
<dbReference type="Pfam" id="PF10215">
    <property type="entry name" value="Ost4"/>
    <property type="match status" value="1"/>
</dbReference>
<name>A0A1Q8RXY2_9PEZI</name>
<gene>
    <name evidence="10" type="ORF">CCHL11_01473</name>
</gene>
<evidence type="ECO:0000256" key="2">
    <source>
        <dbReference type="ARBA" id="ARBA00007685"/>
    </source>
</evidence>